<name>A0ABW2VPN3_9ACTN</name>
<proteinExistence type="predicted"/>
<dbReference type="Proteomes" id="UP001596957">
    <property type="component" value="Unassembled WGS sequence"/>
</dbReference>
<evidence type="ECO:0000313" key="2">
    <source>
        <dbReference type="EMBL" id="MFD0286433.1"/>
    </source>
</evidence>
<feature type="region of interest" description="Disordered" evidence="1">
    <location>
        <begin position="1"/>
        <end position="29"/>
    </location>
</feature>
<comment type="caution">
    <text evidence="2">The sequence shown here is derived from an EMBL/GenBank/DDBJ whole genome shotgun (WGS) entry which is preliminary data.</text>
</comment>
<keyword evidence="3" id="KW-1185">Reference proteome</keyword>
<organism evidence="2 3">
    <name type="scientific">Streptomyces lutosisoli</name>
    <dbReference type="NCBI Taxonomy" id="2665721"/>
    <lineage>
        <taxon>Bacteria</taxon>
        <taxon>Bacillati</taxon>
        <taxon>Actinomycetota</taxon>
        <taxon>Actinomycetes</taxon>
        <taxon>Kitasatosporales</taxon>
        <taxon>Streptomycetaceae</taxon>
        <taxon>Streptomyces</taxon>
    </lineage>
</organism>
<reference evidence="3" key="1">
    <citation type="journal article" date="2019" name="Int. J. Syst. Evol. Microbiol.">
        <title>The Global Catalogue of Microorganisms (GCM) 10K type strain sequencing project: providing services to taxonomists for standard genome sequencing and annotation.</title>
        <authorList>
            <consortium name="The Broad Institute Genomics Platform"/>
            <consortium name="The Broad Institute Genome Sequencing Center for Infectious Disease"/>
            <person name="Wu L."/>
            <person name="Ma J."/>
        </authorList>
    </citation>
    <scope>NUCLEOTIDE SEQUENCE [LARGE SCALE GENOMIC DNA]</scope>
    <source>
        <strain evidence="3">CGMCC 4.7198</strain>
    </source>
</reference>
<gene>
    <name evidence="2" type="ORF">ACFQZP_33055</name>
</gene>
<accession>A0ABW2VPN3</accession>
<dbReference type="RefSeq" id="WP_381253555.1">
    <property type="nucleotide sequence ID" value="NZ_JBHTBI010000010.1"/>
</dbReference>
<sequence>MPPGPTDLPYTPVESDSSTTSAPPQPRLDRVYGYLELGRARTTRAAQHLR</sequence>
<evidence type="ECO:0000313" key="3">
    <source>
        <dbReference type="Proteomes" id="UP001596957"/>
    </source>
</evidence>
<dbReference type="EMBL" id="JBHTEC010000001">
    <property type="protein sequence ID" value="MFD0286433.1"/>
    <property type="molecule type" value="Genomic_DNA"/>
</dbReference>
<protein>
    <submittedName>
        <fullName evidence="2">Uncharacterized protein</fullName>
    </submittedName>
</protein>
<evidence type="ECO:0000256" key="1">
    <source>
        <dbReference type="SAM" id="MobiDB-lite"/>
    </source>
</evidence>